<dbReference type="KEGG" id="sva:SVA_1214"/>
<organism evidence="1 2">
    <name type="scientific">Sulfurifustis variabilis</name>
    <dbReference type="NCBI Taxonomy" id="1675686"/>
    <lineage>
        <taxon>Bacteria</taxon>
        <taxon>Pseudomonadati</taxon>
        <taxon>Pseudomonadota</taxon>
        <taxon>Gammaproteobacteria</taxon>
        <taxon>Acidiferrobacterales</taxon>
        <taxon>Acidiferrobacteraceae</taxon>
        <taxon>Sulfurifustis</taxon>
    </lineage>
</organism>
<dbReference type="Proteomes" id="UP000218899">
    <property type="component" value="Chromosome"/>
</dbReference>
<evidence type="ECO:0000313" key="1">
    <source>
        <dbReference type="EMBL" id="BAU47789.1"/>
    </source>
</evidence>
<protein>
    <submittedName>
        <fullName evidence="1">Uncharacterized protein</fullName>
    </submittedName>
</protein>
<dbReference type="EMBL" id="AP014936">
    <property type="protein sequence ID" value="BAU47789.1"/>
    <property type="molecule type" value="Genomic_DNA"/>
</dbReference>
<reference evidence="1 2" key="1">
    <citation type="submission" date="2015-08" db="EMBL/GenBank/DDBJ databases">
        <title>Complete genome sequence of Sulfurifustis variabilis.</title>
        <authorList>
            <person name="Miura A."/>
            <person name="Kojima H."/>
            <person name="Fukui M."/>
        </authorList>
    </citation>
    <scope>NUCLEOTIDE SEQUENCE [LARGE SCALE GENOMIC DNA]</scope>
    <source>
        <strain evidence="2">skN76</strain>
    </source>
</reference>
<gene>
    <name evidence="1" type="ORF">SVA_1214</name>
</gene>
<dbReference type="AlphaFoldDB" id="A0A1B4V2M4"/>
<dbReference type="RefSeq" id="WP_148665395.1">
    <property type="nucleotide sequence ID" value="NZ_AP014936.1"/>
</dbReference>
<keyword evidence="2" id="KW-1185">Reference proteome</keyword>
<evidence type="ECO:0000313" key="2">
    <source>
        <dbReference type="Proteomes" id="UP000218899"/>
    </source>
</evidence>
<sequence length="116" mass="13124">MSAMFRRLAGRFLLLVYAWSLPVVADERFSDRPIYGLSVSWGLQGPDESRPTFAMFVMDRKDFDLVERLRVPLNGLRHPDRSNLSCAPDGCSPAILGIFALGTWALVELHDELQEE</sequence>
<name>A0A1B4V2M4_9GAMM</name>
<proteinExistence type="predicted"/>
<accession>A0A1B4V2M4</accession>